<proteinExistence type="predicted"/>
<keyword evidence="1" id="KW-0812">Transmembrane</keyword>
<evidence type="ECO:0000313" key="3">
    <source>
        <dbReference type="Proteomes" id="UP001626550"/>
    </source>
</evidence>
<reference evidence="2 3" key="1">
    <citation type="submission" date="2024-11" db="EMBL/GenBank/DDBJ databases">
        <title>Adaptive evolution of stress response genes in parasites aligns with host niche diversity.</title>
        <authorList>
            <person name="Hahn C."/>
            <person name="Resl P."/>
        </authorList>
    </citation>
    <scope>NUCLEOTIDE SEQUENCE [LARGE SCALE GENOMIC DNA]</scope>
    <source>
        <strain evidence="2">EGGRZ-B1_66</strain>
        <tissue evidence="2">Body</tissue>
    </source>
</reference>
<sequence length="533" mass="60198">MKCTYLPLPEPDYQSLYFNAEDGTQAVTTGYLTSWKLTGSMINTQLPTLSFQYQTRVATLLPLNTTESDQFNLLVSNNIINIGYFTYGQVFEIESFDGLARESLKQVQTRTILAAGATPSFKQIHDSTPTDMIAKAKAMLRNQSIDMLGIPLPSQLVNNIDYKLFTTDLVDNYVMLGQPGNSARQWFFAFLPFSLPLWISLILALILVILTQVLIGVLDHLYWCWSMKERSKATSQFNLDEINESMSQRVAQMLYRTLGNLIFTKSKLIRTTQLTYTHRWLHFILWVFAYFTAIIYAVQAFNLCLFTNLRVDGDRMAYPFSDFASFLREVDALGPAHPYRWRFLADSPGLALVQAGYGSASLLSLYHRANASWPDDFIIPSRANALSFLAQSPNHFVISGKFEANALVIGNCQITVVASSDEFFSYSFAFKPNFNGLVYNAILDQFSQAKSNGIFSDLQESLNTNICDVMENKKQILTGQLTVKDMTGLGIIFVLGAITIMILAIVDQILYKRRLQKYRHDVSLSNDLYCVSA</sequence>
<keyword evidence="1" id="KW-0472">Membrane</keyword>
<dbReference type="Proteomes" id="UP001626550">
    <property type="component" value="Unassembled WGS sequence"/>
</dbReference>
<protein>
    <submittedName>
        <fullName evidence="2">Uncharacterized protein</fullName>
    </submittedName>
</protein>
<gene>
    <name evidence="2" type="ORF">Ciccas_005540</name>
</gene>
<dbReference type="AlphaFoldDB" id="A0ABD2Q8C6"/>
<feature type="transmembrane region" description="Helical" evidence="1">
    <location>
        <begin position="197"/>
        <end position="222"/>
    </location>
</feature>
<accession>A0ABD2Q8C6</accession>
<keyword evidence="3" id="KW-1185">Reference proteome</keyword>
<dbReference type="EMBL" id="JBJKFK010000658">
    <property type="protein sequence ID" value="KAL3315815.1"/>
    <property type="molecule type" value="Genomic_DNA"/>
</dbReference>
<feature type="transmembrane region" description="Helical" evidence="1">
    <location>
        <begin position="488"/>
        <end position="510"/>
    </location>
</feature>
<feature type="transmembrane region" description="Helical" evidence="1">
    <location>
        <begin position="280"/>
        <end position="298"/>
    </location>
</feature>
<organism evidence="2 3">
    <name type="scientific">Cichlidogyrus casuarinus</name>
    <dbReference type="NCBI Taxonomy" id="1844966"/>
    <lineage>
        <taxon>Eukaryota</taxon>
        <taxon>Metazoa</taxon>
        <taxon>Spiralia</taxon>
        <taxon>Lophotrochozoa</taxon>
        <taxon>Platyhelminthes</taxon>
        <taxon>Monogenea</taxon>
        <taxon>Monopisthocotylea</taxon>
        <taxon>Dactylogyridea</taxon>
        <taxon>Ancyrocephalidae</taxon>
        <taxon>Cichlidogyrus</taxon>
    </lineage>
</organism>
<name>A0ABD2Q8C6_9PLAT</name>
<evidence type="ECO:0000313" key="2">
    <source>
        <dbReference type="EMBL" id="KAL3315815.1"/>
    </source>
</evidence>
<keyword evidence="1" id="KW-1133">Transmembrane helix</keyword>
<evidence type="ECO:0000256" key="1">
    <source>
        <dbReference type="SAM" id="Phobius"/>
    </source>
</evidence>
<comment type="caution">
    <text evidence="2">The sequence shown here is derived from an EMBL/GenBank/DDBJ whole genome shotgun (WGS) entry which is preliminary data.</text>
</comment>